<keyword evidence="1" id="KW-0812">Transmembrane</keyword>
<gene>
    <name evidence="2" type="ORF">Vafri_12509</name>
</gene>
<sequence length="142" mass="15606">MVISHVNYGVHLPQLRSTGNCVQSLFNLMSSPGALWRSIGAIKFAKDQYKFMLGQARKGNPPSLHIHTEFAQACGLLQPCGRSSNQPHIAAAIFTGTYAVIISIALVLAPKQTFGELPRSFRLKDIQVRKSKQSTKLFHGLC</sequence>
<dbReference type="Proteomes" id="UP000747399">
    <property type="component" value="Unassembled WGS sequence"/>
</dbReference>
<dbReference type="AlphaFoldDB" id="A0A8J4F1N0"/>
<keyword evidence="1" id="KW-1133">Transmembrane helix</keyword>
<dbReference type="EMBL" id="BNCO01000027">
    <property type="protein sequence ID" value="GIL57253.1"/>
    <property type="molecule type" value="Genomic_DNA"/>
</dbReference>
<keyword evidence="1" id="KW-0472">Membrane</keyword>
<accession>A0A8J4F1N0</accession>
<evidence type="ECO:0000256" key="1">
    <source>
        <dbReference type="SAM" id="Phobius"/>
    </source>
</evidence>
<feature type="transmembrane region" description="Helical" evidence="1">
    <location>
        <begin position="89"/>
        <end position="109"/>
    </location>
</feature>
<evidence type="ECO:0000313" key="2">
    <source>
        <dbReference type="EMBL" id="GIL57253.1"/>
    </source>
</evidence>
<protein>
    <submittedName>
        <fullName evidence="2">Uncharacterized protein</fullName>
    </submittedName>
</protein>
<proteinExistence type="predicted"/>
<comment type="caution">
    <text evidence="2">The sequence shown here is derived from an EMBL/GenBank/DDBJ whole genome shotgun (WGS) entry which is preliminary data.</text>
</comment>
<reference evidence="2" key="1">
    <citation type="journal article" date="2021" name="Proc. Natl. Acad. Sci. U.S.A.">
        <title>Three genomes in the algal genus Volvox reveal the fate of a haploid sex-determining region after a transition to homothallism.</title>
        <authorList>
            <person name="Yamamoto K."/>
            <person name="Hamaji T."/>
            <person name="Kawai-Toyooka H."/>
            <person name="Matsuzaki R."/>
            <person name="Takahashi F."/>
            <person name="Nishimura Y."/>
            <person name="Kawachi M."/>
            <person name="Noguchi H."/>
            <person name="Minakuchi Y."/>
            <person name="Umen J.G."/>
            <person name="Toyoda A."/>
            <person name="Nozaki H."/>
        </authorList>
    </citation>
    <scope>NUCLEOTIDE SEQUENCE</scope>
    <source>
        <strain evidence="2">NIES-3780</strain>
    </source>
</reference>
<name>A0A8J4F1N0_9CHLO</name>
<evidence type="ECO:0000313" key="3">
    <source>
        <dbReference type="Proteomes" id="UP000747399"/>
    </source>
</evidence>
<organism evidence="2 3">
    <name type="scientific">Volvox africanus</name>
    <dbReference type="NCBI Taxonomy" id="51714"/>
    <lineage>
        <taxon>Eukaryota</taxon>
        <taxon>Viridiplantae</taxon>
        <taxon>Chlorophyta</taxon>
        <taxon>core chlorophytes</taxon>
        <taxon>Chlorophyceae</taxon>
        <taxon>CS clade</taxon>
        <taxon>Chlamydomonadales</taxon>
        <taxon>Volvocaceae</taxon>
        <taxon>Volvox</taxon>
    </lineage>
</organism>
<keyword evidence="3" id="KW-1185">Reference proteome</keyword>